<dbReference type="KEGG" id="tsa:AciPR4_1602"/>
<reference evidence="2 3" key="1">
    <citation type="journal article" date="2012" name="Stand. Genomic Sci.">
        <title>Complete genome sequence of Terriglobus saanensis type strain SP1PR4(T), an Acidobacteria from tundra soil.</title>
        <authorList>
            <person name="Rawat S.R."/>
            <person name="Mannisto M.K."/>
            <person name="Starovoytov V."/>
            <person name="Goodwin L."/>
            <person name="Nolan M."/>
            <person name="Hauser L."/>
            <person name="Land M."/>
            <person name="Davenport K.W."/>
            <person name="Woyke T."/>
            <person name="Haggblom M.M."/>
        </authorList>
    </citation>
    <scope>NUCLEOTIDE SEQUENCE</scope>
    <source>
        <strain evidence="3">ATCC BAA-1853 / DSM 23119 / SP1PR4</strain>
    </source>
</reference>
<accession>E8V2K1</accession>
<feature type="signal peptide" evidence="1">
    <location>
        <begin position="1"/>
        <end position="20"/>
    </location>
</feature>
<organism evidence="2 3">
    <name type="scientific">Terriglobus saanensis (strain ATCC BAA-1853 / DSM 23119 / SP1PR4)</name>
    <dbReference type="NCBI Taxonomy" id="401053"/>
    <lineage>
        <taxon>Bacteria</taxon>
        <taxon>Pseudomonadati</taxon>
        <taxon>Acidobacteriota</taxon>
        <taxon>Terriglobia</taxon>
        <taxon>Terriglobales</taxon>
        <taxon>Acidobacteriaceae</taxon>
        <taxon>Terriglobus</taxon>
    </lineage>
</organism>
<protein>
    <submittedName>
        <fullName evidence="2">Uncharacterized protein</fullName>
    </submittedName>
</protein>
<feature type="chain" id="PRO_5003228926" evidence="1">
    <location>
        <begin position="21"/>
        <end position="342"/>
    </location>
</feature>
<dbReference type="Gene3D" id="2.40.300.10">
    <property type="entry name" value="Head decoration protein D"/>
    <property type="match status" value="1"/>
</dbReference>
<keyword evidence="3" id="KW-1185">Reference proteome</keyword>
<dbReference type="STRING" id="401053.AciPR4_1602"/>
<dbReference type="HOGENOM" id="CLU_811165_0_0_0"/>
<evidence type="ECO:0000256" key="1">
    <source>
        <dbReference type="SAM" id="SignalP"/>
    </source>
</evidence>
<dbReference type="AlphaFoldDB" id="E8V2K1"/>
<dbReference type="EMBL" id="CP002467">
    <property type="protein sequence ID" value="ADV82419.1"/>
    <property type="molecule type" value="Genomic_DNA"/>
</dbReference>
<dbReference type="Proteomes" id="UP000006844">
    <property type="component" value="Chromosome"/>
</dbReference>
<evidence type="ECO:0000313" key="2">
    <source>
        <dbReference type="EMBL" id="ADV82419.1"/>
    </source>
</evidence>
<proteinExistence type="predicted"/>
<evidence type="ECO:0000313" key="3">
    <source>
        <dbReference type="Proteomes" id="UP000006844"/>
    </source>
</evidence>
<sequence length="342" mass="35391">MRVRLHHLFWSLLFTTVALAQNTFPASGNVGIGTTNPATALDIVGDIHTQRSGGSQIFFQTPSSDARIVAVTSSGTSQQLLLNAGGKVGIGTFTSTSLLSIGGFFNNSANSPILSTHAGLLGSAAGSELKLASFGFGATNEEHLGIYGYRSSTGSDWTTTSLGLGMDVDATTRAGNAALWLSASGNIGIRTTTPTAAFEVNGSVKLTAGSGASMTYPDGTIQSTAWNGVLSGGDYAESVNVSGDHENYEPGDVLVTDPAIEGNFLRSSVPYSTTVTGIYSTKPGIVGRRQFTARAHMKEEVPMAMTGIVPTKVSTENGPIKPGDLLVTSSKPGYAMKGTHTR</sequence>
<keyword evidence="1" id="KW-0732">Signal</keyword>
<gene>
    <name evidence="2" type="ordered locus">AciPR4_1602</name>
</gene>
<name>E8V2K1_TERSS</name>